<dbReference type="InterPro" id="IPR051348">
    <property type="entry name" value="U-box_ubiquitin_ligases"/>
</dbReference>
<keyword evidence="7" id="KW-0547">Nucleotide-binding</keyword>
<feature type="coiled-coil region" evidence="8">
    <location>
        <begin position="321"/>
        <end position="425"/>
    </location>
</feature>
<dbReference type="Gene3D" id="1.10.510.10">
    <property type="entry name" value="Transferase(Phosphotransferase) domain 1"/>
    <property type="match status" value="1"/>
</dbReference>
<evidence type="ECO:0000256" key="7">
    <source>
        <dbReference type="PROSITE-ProRule" id="PRU10141"/>
    </source>
</evidence>
<keyword evidence="12" id="KW-1185">Reference proteome</keyword>
<feature type="binding site" evidence="7">
    <location>
        <position position="480"/>
    </location>
    <ligand>
        <name>ATP</name>
        <dbReference type="ChEBI" id="CHEBI:30616"/>
    </ligand>
</feature>
<dbReference type="Proteomes" id="UP001642360">
    <property type="component" value="Unassembled WGS sequence"/>
</dbReference>
<evidence type="ECO:0000256" key="2">
    <source>
        <dbReference type="ARBA" id="ARBA00003861"/>
    </source>
</evidence>
<comment type="function">
    <text evidence="2">Functions as an E3 ubiquitin ligase.</text>
</comment>
<feature type="domain" description="Protein kinase" evidence="9">
    <location>
        <begin position="453"/>
        <end position="758"/>
    </location>
</feature>
<dbReference type="Gene3D" id="3.30.200.20">
    <property type="entry name" value="Phosphorylase Kinase, domain 1"/>
    <property type="match status" value="1"/>
</dbReference>
<dbReference type="SMART" id="SM00504">
    <property type="entry name" value="Ubox"/>
    <property type="match status" value="1"/>
</dbReference>
<accession>A0ABC8SV46</accession>
<dbReference type="EMBL" id="CAUOFW020003613">
    <property type="protein sequence ID" value="CAK9160925.1"/>
    <property type="molecule type" value="Genomic_DNA"/>
</dbReference>
<dbReference type="InterPro" id="IPR017441">
    <property type="entry name" value="Protein_kinase_ATP_BS"/>
</dbReference>
<dbReference type="EC" id="2.3.2.27" evidence="4"/>
<evidence type="ECO:0000259" key="9">
    <source>
        <dbReference type="PROSITE" id="PS50011"/>
    </source>
</evidence>
<dbReference type="Pfam" id="PF04564">
    <property type="entry name" value="U-box"/>
    <property type="match status" value="1"/>
</dbReference>
<dbReference type="PANTHER" id="PTHR45647">
    <property type="entry name" value="OS02G0152300 PROTEIN"/>
    <property type="match status" value="1"/>
</dbReference>
<dbReference type="SUPFAM" id="SSF56112">
    <property type="entry name" value="Protein kinase-like (PK-like)"/>
    <property type="match status" value="1"/>
</dbReference>
<evidence type="ECO:0000256" key="1">
    <source>
        <dbReference type="ARBA" id="ARBA00000900"/>
    </source>
</evidence>
<dbReference type="CDD" id="cd01989">
    <property type="entry name" value="USP_STK_Ubox_N"/>
    <property type="match status" value="1"/>
</dbReference>
<feature type="domain" description="U-box" evidence="10">
    <location>
        <begin position="739"/>
        <end position="810"/>
    </location>
</feature>
<keyword evidence="7" id="KW-0067">ATP-binding</keyword>
<dbReference type="AlphaFoldDB" id="A0ABC8SV46"/>
<evidence type="ECO:0000256" key="3">
    <source>
        <dbReference type="ARBA" id="ARBA00004906"/>
    </source>
</evidence>
<protein>
    <recommendedName>
        <fullName evidence="4">RING-type E3 ubiquitin transferase</fullName>
        <ecNumber evidence="4">2.3.2.27</ecNumber>
    </recommendedName>
</protein>
<evidence type="ECO:0000256" key="5">
    <source>
        <dbReference type="ARBA" id="ARBA00022679"/>
    </source>
</evidence>
<dbReference type="PROSITE" id="PS00107">
    <property type="entry name" value="PROTEIN_KINASE_ATP"/>
    <property type="match status" value="1"/>
</dbReference>
<keyword evidence="8" id="KW-0175">Coiled coil</keyword>
<evidence type="ECO:0000259" key="10">
    <source>
        <dbReference type="PROSITE" id="PS51698"/>
    </source>
</evidence>
<dbReference type="Gene3D" id="3.30.40.10">
    <property type="entry name" value="Zinc/RING finger domain, C3HC4 (zinc finger)"/>
    <property type="match status" value="1"/>
</dbReference>
<evidence type="ECO:0000256" key="6">
    <source>
        <dbReference type="ARBA" id="ARBA00022786"/>
    </source>
</evidence>
<dbReference type="CDD" id="cd16655">
    <property type="entry name" value="RING-Ubox_WDSUB1-like"/>
    <property type="match status" value="1"/>
</dbReference>
<dbReference type="InterPro" id="IPR003613">
    <property type="entry name" value="Ubox_domain"/>
</dbReference>
<dbReference type="GO" id="GO:0005524">
    <property type="term" value="F:ATP binding"/>
    <property type="evidence" value="ECO:0007669"/>
    <property type="project" value="UniProtKB-UniRule"/>
</dbReference>
<dbReference type="InterPro" id="IPR001245">
    <property type="entry name" value="Ser-Thr/Tyr_kinase_cat_dom"/>
</dbReference>
<dbReference type="PANTHER" id="PTHR45647:SF22">
    <property type="entry name" value="U-BOX DOMAIN-CONTAINING PROTEIN 32"/>
    <property type="match status" value="1"/>
</dbReference>
<dbReference type="PROSITE" id="PS50011">
    <property type="entry name" value="PROTEIN_KINASE_DOM"/>
    <property type="match status" value="1"/>
</dbReference>
<sequence length="810" mass="91521">MGSEGEIESEWLCDVDDTIFVAVGKNVKESKSILLWVAKSFSGRKLCLLHIHQPDHLITLVSEKLSAGKLKQWAVKACQELEQQKVHKLLNQYLLILARLGVQAGKVWFEMDNVEKGVVQIIGRHGIRWLVMGAAAEKHYSKNMSELKSNKAMFVCQHAPASCQIWFSCNGCLICTRSVNVGSDVGSVMPVSFPTDNRETTSIQNHAADADEDAYTFQCLERSTSLTDSVVCTFKSTPMLMDDIRGDGSPLASPRKSCSILSQSSSIILMDKKSQGEATCGMDDRLEHAMLDAEQLKQKPFEESVRRWKAEEDAMEAVRKAEASENSCMNEIKQRKELEEMLATQRQELERMKNQHNQCMKELHLVREQKPELQRQFTESRRAEEELEEKIIQAVELLITFKEKRDKLRTEHDSAIKELNRMRTLMKNDAMSLCWPQVFAFTFLEIMEATQNFDPSCKIGEGRHGSVYKGILRNRKLAIKMLPSLGSQGNLEFENEAGVLSRVRHPNLVTLIGTCPESRSLIYEYLENGNLEDRLALRERTPPLPWQTRIKIAIEICSALIFLHSNNPAILHGNLKPTQVLFDANFVSKVSGLGIHSLIPHAENTIKATTLVLEVDPEVSVYMDPEFLETGELTAESDVYSYGIILLRLLTGRPATGVVRDVKCAVESGNLSTVLDFSAGDWPLEQAQQLAFLGLGCCEERPLYRPDLVSDIWTVIELMRDLCTMLSHSSPVSKAHRRRIPSHFVCPILQEVMDDPYIASDGFTYEADAIRGWLNSGHKTSPMTNLELDHCDLLPNYALYNAIQEWRQQF</sequence>
<keyword evidence="6" id="KW-0833">Ubl conjugation pathway</keyword>
<evidence type="ECO:0000256" key="4">
    <source>
        <dbReference type="ARBA" id="ARBA00012483"/>
    </source>
</evidence>
<dbReference type="PROSITE" id="PS51698">
    <property type="entry name" value="U_BOX"/>
    <property type="match status" value="1"/>
</dbReference>
<dbReference type="Pfam" id="PF07714">
    <property type="entry name" value="PK_Tyr_Ser-Thr"/>
    <property type="match status" value="1"/>
</dbReference>
<dbReference type="InterPro" id="IPR011009">
    <property type="entry name" value="Kinase-like_dom_sf"/>
</dbReference>
<keyword evidence="5" id="KW-0808">Transferase</keyword>
<evidence type="ECO:0000313" key="11">
    <source>
        <dbReference type="EMBL" id="CAK9160925.1"/>
    </source>
</evidence>
<reference evidence="11 12" key="1">
    <citation type="submission" date="2024-02" db="EMBL/GenBank/DDBJ databases">
        <authorList>
            <person name="Vignale AGUSTIN F."/>
            <person name="Sosa J E."/>
            <person name="Modenutti C."/>
        </authorList>
    </citation>
    <scope>NUCLEOTIDE SEQUENCE [LARGE SCALE GENOMIC DNA]</scope>
</reference>
<comment type="caution">
    <text evidence="11">The sequence shown here is derived from an EMBL/GenBank/DDBJ whole genome shotgun (WGS) entry which is preliminary data.</text>
</comment>
<dbReference type="InterPro" id="IPR013083">
    <property type="entry name" value="Znf_RING/FYVE/PHD"/>
</dbReference>
<evidence type="ECO:0000313" key="12">
    <source>
        <dbReference type="Proteomes" id="UP001642360"/>
    </source>
</evidence>
<proteinExistence type="predicted"/>
<comment type="pathway">
    <text evidence="3">Protein modification; protein ubiquitination.</text>
</comment>
<comment type="catalytic activity">
    <reaction evidence="1">
        <text>S-ubiquitinyl-[E2 ubiquitin-conjugating enzyme]-L-cysteine + [acceptor protein]-L-lysine = [E2 ubiquitin-conjugating enzyme]-L-cysteine + N(6)-ubiquitinyl-[acceptor protein]-L-lysine.</text>
        <dbReference type="EC" id="2.3.2.27"/>
    </reaction>
</comment>
<dbReference type="InterPro" id="IPR000719">
    <property type="entry name" value="Prot_kinase_dom"/>
</dbReference>
<gene>
    <name evidence="11" type="ORF">ILEXP_LOCUS29718</name>
</gene>
<organism evidence="11 12">
    <name type="scientific">Ilex paraguariensis</name>
    <name type="common">yerba mate</name>
    <dbReference type="NCBI Taxonomy" id="185542"/>
    <lineage>
        <taxon>Eukaryota</taxon>
        <taxon>Viridiplantae</taxon>
        <taxon>Streptophyta</taxon>
        <taxon>Embryophyta</taxon>
        <taxon>Tracheophyta</taxon>
        <taxon>Spermatophyta</taxon>
        <taxon>Magnoliopsida</taxon>
        <taxon>eudicotyledons</taxon>
        <taxon>Gunneridae</taxon>
        <taxon>Pentapetalae</taxon>
        <taxon>asterids</taxon>
        <taxon>campanulids</taxon>
        <taxon>Aquifoliales</taxon>
        <taxon>Aquifoliaceae</taxon>
        <taxon>Ilex</taxon>
    </lineage>
</organism>
<name>A0ABC8SV46_9AQUA</name>
<dbReference type="GO" id="GO:0061630">
    <property type="term" value="F:ubiquitin protein ligase activity"/>
    <property type="evidence" value="ECO:0007669"/>
    <property type="project" value="UniProtKB-EC"/>
</dbReference>
<dbReference type="SUPFAM" id="SSF57850">
    <property type="entry name" value="RING/U-box"/>
    <property type="match status" value="1"/>
</dbReference>
<evidence type="ECO:0000256" key="8">
    <source>
        <dbReference type="SAM" id="Coils"/>
    </source>
</evidence>